<reference evidence="1 2" key="1">
    <citation type="submission" date="2016-06" db="EMBL/GenBank/DDBJ databases">
        <title>Comparative genomics of the ectomycorrhizal sister species Rhizopogon vinicolor and Rhizopogon vesiculosus (Basidiomycota: Boletales) reveals a divergence of the mating type B locus.</title>
        <authorList>
            <consortium name="DOE Joint Genome Institute"/>
            <person name="Mujic A.B."/>
            <person name="Kuo A."/>
            <person name="Tritt A."/>
            <person name="Lipzen A."/>
            <person name="Chen C."/>
            <person name="Johnson J."/>
            <person name="Sharma A."/>
            <person name="Barry K."/>
            <person name="Grigoriev I.V."/>
            <person name="Spatafora J.W."/>
        </authorList>
    </citation>
    <scope>NUCLEOTIDE SEQUENCE [LARGE SCALE GENOMIC DNA]</scope>
    <source>
        <strain evidence="1 2">AM-OR11-026</strain>
    </source>
</reference>
<dbReference type="InParanoid" id="A0A1B7N051"/>
<dbReference type="EMBL" id="KV448307">
    <property type="protein sequence ID" value="OAX38217.1"/>
    <property type="molecule type" value="Genomic_DNA"/>
</dbReference>
<gene>
    <name evidence="1" type="ORF">K503DRAFT_783057</name>
</gene>
<dbReference type="AlphaFoldDB" id="A0A1B7N051"/>
<proteinExistence type="predicted"/>
<evidence type="ECO:0000313" key="1">
    <source>
        <dbReference type="EMBL" id="OAX38217.1"/>
    </source>
</evidence>
<dbReference type="OrthoDB" id="10311158at2759"/>
<sequence>MADDFPEPRHYNILLKTPTVIRVSVEPTILDDEDVLRVVEGKTNAWSLQYINRDKGICMLADVKSGGFLGLKGRPVSGMGGAGPVYRVKETQEWILKKTEGGYTISQVVVTGMEAYWFEDGDTIQTTYGPKHTWVFQPVPDISMT</sequence>
<keyword evidence="2" id="KW-1185">Reference proteome</keyword>
<protein>
    <submittedName>
        <fullName evidence="1">Uncharacterized protein</fullName>
    </submittedName>
</protein>
<organism evidence="1 2">
    <name type="scientific">Rhizopogon vinicolor AM-OR11-026</name>
    <dbReference type="NCBI Taxonomy" id="1314800"/>
    <lineage>
        <taxon>Eukaryota</taxon>
        <taxon>Fungi</taxon>
        <taxon>Dikarya</taxon>
        <taxon>Basidiomycota</taxon>
        <taxon>Agaricomycotina</taxon>
        <taxon>Agaricomycetes</taxon>
        <taxon>Agaricomycetidae</taxon>
        <taxon>Boletales</taxon>
        <taxon>Suillineae</taxon>
        <taxon>Rhizopogonaceae</taxon>
        <taxon>Rhizopogon</taxon>
    </lineage>
</organism>
<evidence type="ECO:0000313" key="2">
    <source>
        <dbReference type="Proteomes" id="UP000092154"/>
    </source>
</evidence>
<dbReference type="Proteomes" id="UP000092154">
    <property type="component" value="Unassembled WGS sequence"/>
</dbReference>
<name>A0A1B7N051_9AGAM</name>
<accession>A0A1B7N051</accession>